<evidence type="ECO:0000256" key="1">
    <source>
        <dbReference type="SAM" id="Phobius"/>
    </source>
</evidence>
<gene>
    <name evidence="3" type="ORF">SAMN05421874_102352</name>
</gene>
<dbReference type="InterPro" id="IPR007349">
    <property type="entry name" value="DUF418"/>
</dbReference>
<feature type="transmembrane region" description="Helical" evidence="1">
    <location>
        <begin position="347"/>
        <end position="366"/>
    </location>
</feature>
<feature type="transmembrane region" description="Helical" evidence="1">
    <location>
        <begin position="108"/>
        <end position="141"/>
    </location>
</feature>
<feature type="transmembrane region" description="Helical" evidence="1">
    <location>
        <begin position="284"/>
        <end position="303"/>
    </location>
</feature>
<protein>
    <submittedName>
        <fullName evidence="3">Uncharacterized membrane protein YeiB</fullName>
    </submittedName>
</protein>
<keyword evidence="1" id="KW-0472">Membrane</keyword>
<feature type="transmembrane region" description="Helical" evidence="1">
    <location>
        <begin position="148"/>
        <end position="170"/>
    </location>
</feature>
<keyword evidence="1" id="KW-1133">Transmembrane helix</keyword>
<dbReference type="Proteomes" id="UP000198683">
    <property type="component" value="Unassembled WGS sequence"/>
</dbReference>
<evidence type="ECO:0000313" key="4">
    <source>
        <dbReference type="Proteomes" id="UP000198683"/>
    </source>
</evidence>
<reference evidence="3 4" key="1">
    <citation type="submission" date="2016-10" db="EMBL/GenBank/DDBJ databases">
        <authorList>
            <person name="de Groot N.N."/>
        </authorList>
    </citation>
    <scope>NUCLEOTIDE SEQUENCE [LARGE SCALE GENOMIC DNA]</scope>
    <source>
        <strain evidence="3 4">CGMCC 4.5681</strain>
    </source>
</reference>
<dbReference type="AlphaFoldDB" id="A0A1G8V0N7"/>
<dbReference type="InterPro" id="IPR052529">
    <property type="entry name" value="Bact_Transport_Assoc"/>
</dbReference>
<evidence type="ECO:0000259" key="2">
    <source>
        <dbReference type="Pfam" id="PF04235"/>
    </source>
</evidence>
<dbReference type="EMBL" id="FNFB01000002">
    <property type="protein sequence ID" value="SDJ59628.1"/>
    <property type="molecule type" value="Genomic_DNA"/>
</dbReference>
<evidence type="ECO:0000313" key="3">
    <source>
        <dbReference type="EMBL" id="SDJ59628.1"/>
    </source>
</evidence>
<keyword evidence="4" id="KW-1185">Reference proteome</keyword>
<accession>A0A1G8V0N7</accession>
<dbReference type="STRING" id="683260.SAMN05421874_102352"/>
<feature type="transmembrane region" description="Helical" evidence="1">
    <location>
        <begin position="202"/>
        <end position="222"/>
    </location>
</feature>
<feature type="transmembrane region" description="Helical" evidence="1">
    <location>
        <begin position="242"/>
        <end position="264"/>
    </location>
</feature>
<organism evidence="3 4">
    <name type="scientific">Nonomuraea maritima</name>
    <dbReference type="NCBI Taxonomy" id="683260"/>
    <lineage>
        <taxon>Bacteria</taxon>
        <taxon>Bacillati</taxon>
        <taxon>Actinomycetota</taxon>
        <taxon>Actinomycetes</taxon>
        <taxon>Streptosporangiales</taxon>
        <taxon>Streptosporangiaceae</taxon>
        <taxon>Nonomuraea</taxon>
    </lineage>
</organism>
<dbReference type="PANTHER" id="PTHR30590">
    <property type="entry name" value="INNER MEMBRANE PROTEIN"/>
    <property type="match status" value="1"/>
</dbReference>
<feature type="transmembrane region" description="Helical" evidence="1">
    <location>
        <begin position="27"/>
        <end position="45"/>
    </location>
</feature>
<sequence length="397" mass="42327">MNAPTPAPSRTPAAPTLPDQRALAPDLARGVMLLAIAFAHAPLFVTRFDRGSGPANAIASFFDTLFVANHARPLFAFLFGYSLVQLLNGRLRRGDDWVSARKLLRRRGWWLVAIGLAHVVLLVPIDILAPYGLAAVLLVGLLRRSDRALLWTAGLVLVPATAMVGVGMGYPLSQGIPTYAKASVAAAGEGFWTLLAGRLGSWPLSLLVGLLIVLPGVLIGMWAGRRRYLDEPERHRSFLVRVALTTTALSLAGGIPAALIQAGVWTDPSVPALWTAVVAQPLTGYAGGIGMAALTALAAVAAARRHGRFTTAVEALGRRSLSGYLFQSVAFVLVFYPYGFWLEDDMGLAGAMGVGAATWLASLLIADLMRRSGHRGPAEILLRRLAYRTRQDGSGPR</sequence>
<keyword evidence="1" id="KW-0812">Transmembrane</keyword>
<name>A0A1G8V0N7_9ACTN</name>
<dbReference type="RefSeq" id="WP_245740036.1">
    <property type="nucleotide sequence ID" value="NZ_FNFB01000002.1"/>
</dbReference>
<feature type="transmembrane region" description="Helical" evidence="1">
    <location>
        <begin position="66"/>
        <end position="88"/>
    </location>
</feature>
<feature type="transmembrane region" description="Helical" evidence="1">
    <location>
        <begin position="324"/>
        <end position="341"/>
    </location>
</feature>
<proteinExistence type="predicted"/>
<dbReference type="PANTHER" id="PTHR30590:SF2">
    <property type="entry name" value="INNER MEMBRANE PROTEIN"/>
    <property type="match status" value="1"/>
</dbReference>
<dbReference type="Pfam" id="PF04235">
    <property type="entry name" value="DUF418"/>
    <property type="match status" value="1"/>
</dbReference>
<feature type="domain" description="DUF418" evidence="2">
    <location>
        <begin position="223"/>
        <end position="388"/>
    </location>
</feature>